<dbReference type="GeneID" id="66454493"/>
<dbReference type="EMBL" id="FKLM01000024">
    <property type="protein sequence ID" value="SAM45802.1"/>
    <property type="molecule type" value="Genomic_DNA"/>
</dbReference>
<evidence type="ECO:0000313" key="15">
    <source>
        <dbReference type="EMBL" id="PZM55609.1"/>
    </source>
</evidence>
<evidence type="ECO:0000256" key="1">
    <source>
        <dbReference type="ARBA" id="ARBA00004741"/>
    </source>
</evidence>
<evidence type="ECO:0000256" key="5">
    <source>
        <dbReference type="ARBA" id="ARBA00023141"/>
    </source>
</evidence>
<reference evidence="13" key="5">
    <citation type="submission" date="2023-03" db="EMBL/GenBank/DDBJ databases">
        <authorList>
            <person name="Shen W."/>
            <person name="Cai J."/>
        </authorList>
    </citation>
    <scope>NUCLEOTIDE SEQUENCE</scope>
    <source>
        <strain evidence="13">B1010-2</strain>
    </source>
</reference>
<reference evidence="15 19" key="3">
    <citation type="submission" date="2018-05" db="EMBL/GenBank/DDBJ databases">
        <title>Vancomycin-resistant Enterococcus faecium strain from Chelyabinsk, Russia.</title>
        <authorList>
            <person name="Gostev V."/>
            <person name="Goncharov A."/>
            <person name="Kolodzhieva V."/>
            <person name="Suvorov A."/>
            <person name="Sidorenko S."/>
            <person name="Zueva L."/>
        </authorList>
    </citation>
    <scope>NUCLEOTIDE SEQUENCE [LARGE SCALE GENOMIC DNA]</scope>
    <source>
        <strain evidence="15 19">20</strain>
    </source>
</reference>
<dbReference type="AlphaFoldDB" id="A0A133CN63"/>
<dbReference type="GO" id="GO:0005737">
    <property type="term" value="C:cytoplasm"/>
    <property type="evidence" value="ECO:0007669"/>
    <property type="project" value="TreeGrafter"/>
</dbReference>
<dbReference type="CDD" id="cd13633">
    <property type="entry name" value="PBP2_Sa-PDT_like"/>
    <property type="match status" value="1"/>
</dbReference>
<evidence type="ECO:0000256" key="4">
    <source>
        <dbReference type="ARBA" id="ARBA00022605"/>
    </source>
</evidence>
<organism evidence="12 20">
    <name type="scientific">Enterococcus faecium</name>
    <name type="common">Streptococcus faecium</name>
    <dbReference type="NCBI Taxonomy" id="1352"/>
    <lineage>
        <taxon>Bacteria</taxon>
        <taxon>Bacillati</taxon>
        <taxon>Bacillota</taxon>
        <taxon>Bacilli</taxon>
        <taxon>Lactobacillales</taxon>
        <taxon>Enterococcaceae</taxon>
        <taxon>Enterococcus</taxon>
    </lineage>
</organism>
<dbReference type="Proteomes" id="UP000183509">
    <property type="component" value="Unassembled WGS sequence"/>
</dbReference>
<dbReference type="GO" id="GO:0004664">
    <property type="term" value="F:prephenate dehydratase activity"/>
    <property type="evidence" value="ECO:0007669"/>
    <property type="project" value="UniProtKB-UniRule"/>
</dbReference>
<dbReference type="EMBL" id="MVGJ01000054">
    <property type="protein sequence ID" value="OOL82318.1"/>
    <property type="molecule type" value="Genomic_DNA"/>
</dbReference>
<dbReference type="EMBL" id="WEFP01000001">
    <property type="protein sequence ID" value="KAB7576070.1"/>
    <property type="molecule type" value="Genomic_DNA"/>
</dbReference>
<dbReference type="Proteomes" id="UP000249070">
    <property type="component" value="Unassembled WGS sequence"/>
</dbReference>
<evidence type="ECO:0000256" key="2">
    <source>
        <dbReference type="ARBA" id="ARBA00013147"/>
    </source>
</evidence>
<evidence type="ECO:0000259" key="11">
    <source>
        <dbReference type="PROSITE" id="PS51671"/>
    </source>
</evidence>
<dbReference type="PROSITE" id="PS00858">
    <property type="entry name" value="PREPHENATE_DEHYDR_2"/>
    <property type="match status" value="1"/>
</dbReference>
<dbReference type="Gene3D" id="3.30.70.260">
    <property type="match status" value="1"/>
</dbReference>
<dbReference type="NCBIfam" id="NF008865">
    <property type="entry name" value="PRK11898.1"/>
    <property type="match status" value="1"/>
</dbReference>
<dbReference type="InterPro" id="IPR001086">
    <property type="entry name" value="Preph_deHydtase"/>
</dbReference>
<accession>A0A133CN63</accession>
<evidence type="ECO:0000313" key="13">
    <source>
        <dbReference type="EMBL" id="MDT2369652.1"/>
    </source>
</evidence>
<evidence type="ECO:0000256" key="6">
    <source>
        <dbReference type="ARBA" id="ARBA00023222"/>
    </source>
</evidence>
<dbReference type="GO" id="GO:0009094">
    <property type="term" value="P:L-phenylalanine biosynthetic process"/>
    <property type="evidence" value="ECO:0007669"/>
    <property type="project" value="UniProtKB-UniPathway"/>
</dbReference>
<keyword evidence="4 9" id="KW-0028">Amino-acid biosynthesis</keyword>
<sequence length="278" mass="30856">MNVSYLGPESSFTYQAACQLFPTEQLTAYASIPVCLRALFRKQVDLAVVPVENSLEGAVHHTIDLLSKHPEVEVKSEIVLPIKQQLLGNPATKITKILSHPQALAQSQQFLETHYPNVPLVATESTTAAAMYVAEHPKEDAAAIASLETAQHVGLEILAENIQDNELNQTRFWIVGDRKMTSQQSAPVKMSVILTLPANRPGMLHKMLAAFGWREINLSKIESRPLKTSLGEYFFVIDLLLDRPMTLVENALQEIKMLGGESQILGCYPVLTVEETRR</sequence>
<evidence type="ECO:0000256" key="9">
    <source>
        <dbReference type="RuleBase" id="RU361254"/>
    </source>
</evidence>
<protein>
    <recommendedName>
        <fullName evidence="3 9">Prephenate dehydratase</fullName>
        <shortName evidence="9">PDT</shortName>
        <ecNumber evidence="2 9">4.2.1.51</ecNumber>
    </recommendedName>
</protein>
<evidence type="ECO:0000313" key="18">
    <source>
        <dbReference type="Proteomes" id="UP000191171"/>
    </source>
</evidence>
<proteinExistence type="predicted"/>
<dbReference type="EMBL" id="QHGU01000036">
    <property type="protein sequence ID" value="PZM55609.1"/>
    <property type="molecule type" value="Genomic_DNA"/>
</dbReference>
<keyword evidence="6 9" id="KW-0584">Phenylalanine biosynthesis</keyword>
<reference evidence="16 17" key="1">
    <citation type="submission" date="2016-04" db="EMBL/GenBank/DDBJ databases">
        <authorList>
            <person name="Millard A."/>
        </authorList>
    </citation>
    <scope>NUCLEOTIDE SEQUENCE [LARGE SCALE GENOMIC DNA]</scope>
    <source>
        <strain evidence="16">Isolate 22</strain>
    </source>
</reference>
<dbReference type="Gene3D" id="3.40.190.10">
    <property type="entry name" value="Periplasmic binding protein-like II"/>
    <property type="match status" value="2"/>
</dbReference>
<dbReference type="Proteomes" id="UP000191171">
    <property type="component" value="Unassembled WGS sequence"/>
</dbReference>
<dbReference type="PROSITE" id="PS51671">
    <property type="entry name" value="ACT"/>
    <property type="match status" value="1"/>
</dbReference>
<dbReference type="InterPro" id="IPR018528">
    <property type="entry name" value="Preph_deHydtase_CS"/>
</dbReference>
<keyword evidence="5 9" id="KW-0057">Aromatic amino acid biosynthesis</keyword>
<dbReference type="SUPFAM" id="SSF53850">
    <property type="entry name" value="Periplasmic binding protein-like II"/>
    <property type="match status" value="1"/>
</dbReference>
<dbReference type="CDD" id="cd04905">
    <property type="entry name" value="ACT_CM-PDT"/>
    <property type="match status" value="1"/>
</dbReference>
<reference evidence="12 20" key="4">
    <citation type="submission" date="2019-10" db="EMBL/GenBank/DDBJ databases">
        <title>Evolutionary dynamics of vancomycin-resistant Enterococcus faecium during gastrointestinal tract colonization and bloodstream infection in immunocompromised pediatric patients.</title>
        <authorList>
            <person name="Chilambi G.S."/>
            <person name="Nordstrom H.R."/>
            <person name="Evans D.R."/>
            <person name="Ferrolino J."/>
            <person name="Hayden R.T."/>
            <person name="Maron G.M."/>
            <person name="Vo A.N."/>
            <person name="Gilmore M.S."/>
            <person name="Wolf J."/>
            <person name="Rosch J.W."/>
            <person name="Van Tyne D."/>
        </authorList>
    </citation>
    <scope>NUCLEOTIDE SEQUENCE [LARGE SCALE GENOMIC DNA]</scope>
    <source>
        <strain evidence="12 20">VRECG27</strain>
    </source>
</reference>
<dbReference type="EMBL" id="JARPTX010000014">
    <property type="protein sequence ID" value="MDT2369652.1"/>
    <property type="molecule type" value="Genomic_DNA"/>
</dbReference>
<name>A0A133CN63_ENTFC</name>
<comment type="catalytic activity">
    <reaction evidence="8 9">
        <text>prephenate + H(+) = 3-phenylpyruvate + CO2 + H2O</text>
        <dbReference type="Rhea" id="RHEA:21648"/>
        <dbReference type="ChEBI" id="CHEBI:15377"/>
        <dbReference type="ChEBI" id="CHEBI:15378"/>
        <dbReference type="ChEBI" id="CHEBI:16526"/>
        <dbReference type="ChEBI" id="CHEBI:18005"/>
        <dbReference type="ChEBI" id="CHEBI:29934"/>
        <dbReference type="EC" id="4.2.1.51"/>
    </reaction>
</comment>
<dbReference type="OMA" id="PLMIYRE"/>
<dbReference type="UniPathway" id="UPA00121">
    <property type="reaction ID" value="UER00345"/>
</dbReference>
<gene>
    <name evidence="9 12" type="primary">pheA</name>
    <name evidence="14" type="ORF">B1P95_10125</name>
    <name evidence="15" type="ORF">DKP91_08555</name>
    <name evidence="16" type="ORF">DTPHA_601603</name>
    <name evidence="12" type="ORF">GBM73_01525</name>
    <name evidence="13" type="ORF">P6Z85_05695</name>
</gene>
<dbReference type="RefSeq" id="WP_002289137.1">
    <property type="nucleotide sequence ID" value="NZ_AP022341.1"/>
</dbReference>
<dbReference type="FunFam" id="3.40.190.10:FF:000034">
    <property type="entry name" value="Chorismate mutase/prephenate dehydratase"/>
    <property type="match status" value="1"/>
</dbReference>
<dbReference type="Proteomes" id="UP000469871">
    <property type="component" value="Unassembled WGS sequence"/>
</dbReference>
<comment type="pathway">
    <text evidence="1 9">Amino-acid biosynthesis; L-phenylalanine biosynthesis; phenylpyruvate from prephenate: step 1/1.</text>
</comment>
<feature type="domain" description="ACT" evidence="11">
    <location>
        <begin position="192"/>
        <end position="269"/>
    </location>
</feature>
<dbReference type="SUPFAM" id="SSF55021">
    <property type="entry name" value="ACT-like"/>
    <property type="match status" value="1"/>
</dbReference>
<dbReference type="PANTHER" id="PTHR21022">
    <property type="entry name" value="PREPHENATE DEHYDRATASE P PROTEIN"/>
    <property type="match status" value="1"/>
</dbReference>
<evidence type="ECO:0000313" key="20">
    <source>
        <dbReference type="Proteomes" id="UP000469871"/>
    </source>
</evidence>
<feature type="domain" description="Prephenate dehydratase" evidence="10">
    <location>
        <begin position="2"/>
        <end position="177"/>
    </location>
</feature>
<keyword evidence="7 9" id="KW-0456">Lyase</keyword>
<dbReference type="InterPro" id="IPR002912">
    <property type="entry name" value="ACT_dom"/>
</dbReference>
<evidence type="ECO:0000313" key="19">
    <source>
        <dbReference type="Proteomes" id="UP000249070"/>
    </source>
</evidence>
<comment type="caution">
    <text evidence="12">The sequence shown here is derived from an EMBL/GenBank/DDBJ whole genome shotgun (WGS) entry which is preliminary data.</text>
</comment>
<dbReference type="EC" id="4.2.1.51" evidence="2 9"/>
<evidence type="ECO:0000256" key="3">
    <source>
        <dbReference type="ARBA" id="ARBA00021872"/>
    </source>
</evidence>
<dbReference type="STRING" id="1352.AL014_07065"/>
<evidence type="ECO:0000313" key="14">
    <source>
        <dbReference type="EMBL" id="OOL82318.1"/>
    </source>
</evidence>
<dbReference type="Proteomes" id="UP001260956">
    <property type="component" value="Unassembled WGS sequence"/>
</dbReference>
<dbReference type="PANTHER" id="PTHR21022:SF19">
    <property type="entry name" value="PREPHENATE DEHYDRATASE-RELATED"/>
    <property type="match status" value="1"/>
</dbReference>
<evidence type="ECO:0000313" key="17">
    <source>
        <dbReference type="Proteomes" id="UP000183509"/>
    </source>
</evidence>
<dbReference type="InterPro" id="IPR045865">
    <property type="entry name" value="ACT-like_dom_sf"/>
</dbReference>
<evidence type="ECO:0000256" key="8">
    <source>
        <dbReference type="ARBA" id="ARBA00047848"/>
    </source>
</evidence>
<evidence type="ECO:0000313" key="12">
    <source>
        <dbReference type="EMBL" id="KAB7576070.1"/>
    </source>
</evidence>
<dbReference type="Pfam" id="PF00800">
    <property type="entry name" value="PDT"/>
    <property type="match status" value="1"/>
</dbReference>
<dbReference type="PROSITE" id="PS51171">
    <property type="entry name" value="PREPHENATE_DEHYDR_3"/>
    <property type="match status" value="1"/>
</dbReference>
<evidence type="ECO:0000256" key="7">
    <source>
        <dbReference type="ARBA" id="ARBA00023239"/>
    </source>
</evidence>
<evidence type="ECO:0000259" key="10">
    <source>
        <dbReference type="PROSITE" id="PS51171"/>
    </source>
</evidence>
<evidence type="ECO:0000313" key="16">
    <source>
        <dbReference type="EMBL" id="SAM45802.1"/>
    </source>
</evidence>
<reference evidence="14 18" key="2">
    <citation type="submission" date="2017-02" db="EMBL/GenBank/DDBJ databases">
        <title>Clonality and virulence of isolates of VRE in Hematopoietic Stem Cell Transplanted (HSCT) patients.</title>
        <authorList>
            <person name="Marchi A.P."/>
            <person name="Martins R.C."/>
            <person name="Marie S.K."/>
            <person name="Levin A.S."/>
            <person name="Costa S.F."/>
        </authorList>
    </citation>
    <scope>NUCLEOTIDE SEQUENCE [LARGE SCALE GENOMIC DNA]</scope>
    <source>
        <strain evidence="14 18">LIM1759</strain>
    </source>
</reference>